<dbReference type="InterPro" id="IPR004245">
    <property type="entry name" value="DUF229"/>
</dbReference>
<evidence type="ECO:0000256" key="1">
    <source>
        <dbReference type="SAM" id="Phobius"/>
    </source>
</evidence>
<evidence type="ECO:0000313" key="3">
    <source>
        <dbReference type="Proteomes" id="UP001153636"/>
    </source>
</evidence>
<dbReference type="EMBL" id="OV651818">
    <property type="protein sequence ID" value="CAH1112093.1"/>
    <property type="molecule type" value="Genomic_DNA"/>
</dbReference>
<dbReference type="FunFam" id="3.40.720.10:FF:000017">
    <property type="entry name" value="Predicted protein"/>
    <property type="match status" value="1"/>
</dbReference>
<dbReference type="AlphaFoldDB" id="A0A9P0CZE8"/>
<dbReference type="GO" id="GO:0005615">
    <property type="term" value="C:extracellular space"/>
    <property type="evidence" value="ECO:0007669"/>
    <property type="project" value="TreeGrafter"/>
</dbReference>
<dbReference type="PANTHER" id="PTHR10974:SF9">
    <property type="entry name" value="DUF229 DOMAIN CONTAINING PROTEIN-RELATED"/>
    <property type="match status" value="1"/>
</dbReference>
<name>A0A9P0CZE8_9CUCU</name>
<evidence type="ECO:0000313" key="2">
    <source>
        <dbReference type="EMBL" id="CAH1112093.1"/>
    </source>
</evidence>
<sequence length="641" mass="73769">MTIIVRNISGRRIFYFSVVVLLSILYIIYVNLCETEILKEKENIFVTKPYLINTPGCTIENIDVYSAEIRALLYKVNPIYCTDKPLITYITRNGNLMELNINKEVLNEYSYFSVHCCYVTVKRNPVGPSPDDNLIFSDCISFDKSVIIDEEVVKVKCANVFRTIYENVHAVLKPPEEVSNKNDPNVIFIGIDGVSASNFIRTMPLTYNHLKNSGWINLKGYNKVEDNTFPNIIAAFAGATFSYHETYDPENCNPFETEKLEACNFLWKMFKSVNYSTAYGEDTPKIGTFNSNKAGFVTAPTDYYFRPYFLTADQLTPKYLCLKPYCTGPEKTGTRMQNLILDFLNAIKGRTPGFGLFWMNTFSHEDVNCPSSMDEEFEMFFKNLSTNGHLENSIMVFFSDHGFRFGKMRLTPTGWFEERLPFIHVWIPENFRKAHVEEYQYLLENTETLTSPYDLYMTMQHIIYLYNPNFVPQPAAGCSRCSSLFEKIPPERTCKDAGIPEHYCTCSNYKRIDKYSSNAQKIASFFVNELNKIIRSYGSVSKGCASFSLEKISHIKNLVIEPGIEENYLIGIVTNPEANFEATVKVTFQKEKLMVLNQVNRLDRYAPTSYCAKGQVQMYCYCKSVLKKLTNVFCNNKYCFI</sequence>
<gene>
    <name evidence="2" type="ORF">PSYICH_LOCUS12369</name>
</gene>
<keyword evidence="1" id="KW-1133">Transmembrane helix</keyword>
<dbReference type="SUPFAM" id="SSF53649">
    <property type="entry name" value="Alkaline phosphatase-like"/>
    <property type="match status" value="1"/>
</dbReference>
<dbReference type="Gene3D" id="3.40.720.10">
    <property type="entry name" value="Alkaline Phosphatase, subunit A"/>
    <property type="match status" value="1"/>
</dbReference>
<keyword evidence="1" id="KW-0472">Membrane</keyword>
<reference evidence="2" key="1">
    <citation type="submission" date="2022-01" db="EMBL/GenBank/DDBJ databases">
        <authorList>
            <person name="King R."/>
        </authorList>
    </citation>
    <scope>NUCLEOTIDE SEQUENCE</scope>
</reference>
<keyword evidence="3" id="KW-1185">Reference proteome</keyword>
<dbReference type="OrthoDB" id="413313at2759"/>
<dbReference type="CDD" id="cd16021">
    <property type="entry name" value="ALP_like"/>
    <property type="match status" value="1"/>
</dbReference>
<feature type="transmembrane region" description="Helical" evidence="1">
    <location>
        <begin position="12"/>
        <end position="32"/>
    </location>
</feature>
<proteinExistence type="predicted"/>
<organism evidence="2 3">
    <name type="scientific">Psylliodes chrysocephalus</name>
    <dbReference type="NCBI Taxonomy" id="3402493"/>
    <lineage>
        <taxon>Eukaryota</taxon>
        <taxon>Metazoa</taxon>
        <taxon>Ecdysozoa</taxon>
        <taxon>Arthropoda</taxon>
        <taxon>Hexapoda</taxon>
        <taxon>Insecta</taxon>
        <taxon>Pterygota</taxon>
        <taxon>Neoptera</taxon>
        <taxon>Endopterygota</taxon>
        <taxon>Coleoptera</taxon>
        <taxon>Polyphaga</taxon>
        <taxon>Cucujiformia</taxon>
        <taxon>Chrysomeloidea</taxon>
        <taxon>Chrysomelidae</taxon>
        <taxon>Galerucinae</taxon>
        <taxon>Alticini</taxon>
        <taxon>Psylliodes</taxon>
    </lineage>
</organism>
<dbReference type="Proteomes" id="UP001153636">
    <property type="component" value="Chromosome 6"/>
</dbReference>
<accession>A0A9P0CZE8</accession>
<dbReference type="InterPro" id="IPR017850">
    <property type="entry name" value="Alkaline_phosphatase_core_sf"/>
</dbReference>
<keyword evidence="1" id="KW-0812">Transmembrane</keyword>
<dbReference type="Pfam" id="PF02995">
    <property type="entry name" value="DUF229"/>
    <property type="match status" value="1"/>
</dbReference>
<dbReference type="PANTHER" id="PTHR10974">
    <property type="entry name" value="FI08016P-RELATED"/>
    <property type="match status" value="1"/>
</dbReference>
<protein>
    <submittedName>
        <fullName evidence="2">Uncharacterized protein</fullName>
    </submittedName>
</protein>